<evidence type="ECO:0000313" key="12">
    <source>
        <dbReference type="EMBL" id="EOT61323.1"/>
    </source>
</evidence>
<evidence type="ECO:0000256" key="4">
    <source>
        <dbReference type="ARBA" id="ARBA00023239"/>
    </source>
</evidence>
<reference evidence="11 13" key="1">
    <citation type="submission" date="2013-02" db="EMBL/GenBank/DDBJ databases">
        <title>The Genome Sequence of Enterococcus haemoperoxidus BAA-382.</title>
        <authorList>
            <consortium name="The Broad Institute Genome Sequencing Platform"/>
            <consortium name="The Broad Institute Genome Sequencing Center for Infectious Disease"/>
            <person name="Earl A.M."/>
            <person name="Gilmore M.S."/>
            <person name="Lebreton F."/>
            <person name="Walker B."/>
            <person name="Young S.K."/>
            <person name="Zeng Q."/>
            <person name="Gargeya S."/>
            <person name="Fitzgerald M."/>
            <person name="Haas B."/>
            <person name="Abouelleil A."/>
            <person name="Alvarado L."/>
            <person name="Arachchi H.M."/>
            <person name="Berlin A.M."/>
            <person name="Chapman S.B."/>
            <person name="Dewar J."/>
            <person name="Goldberg J."/>
            <person name="Griggs A."/>
            <person name="Gujja S."/>
            <person name="Hansen M."/>
            <person name="Howarth C."/>
            <person name="Imamovic A."/>
            <person name="Larimer J."/>
            <person name="McCowan C."/>
            <person name="Murphy C."/>
            <person name="Neiman D."/>
            <person name="Pearson M."/>
            <person name="Priest M."/>
            <person name="Roberts A."/>
            <person name="Saif S."/>
            <person name="Shea T."/>
            <person name="Sisk P."/>
            <person name="Sykes S."/>
            <person name="Wortman J."/>
            <person name="Nusbaum C."/>
            <person name="Birren B."/>
        </authorList>
    </citation>
    <scope>NUCLEOTIDE SEQUENCE [LARGE SCALE GENOMIC DNA]</scope>
    <source>
        <strain evidence="11 13">ATCC BAA-382</strain>
    </source>
</reference>
<dbReference type="GO" id="GO:0004852">
    <property type="term" value="F:uroporphyrinogen-III synthase activity"/>
    <property type="evidence" value="ECO:0007669"/>
    <property type="project" value="UniProtKB-UniRule"/>
</dbReference>
<keyword evidence="5 9" id="KW-0627">Porphyrin biosynthesis</keyword>
<dbReference type="SUPFAM" id="SSF69618">
    <property type="entry name" value="HemD-like"/>
    <property type="match status" value="1"/>
</dbReference>
<dbReference type="Proteomes" id="UP000014197">
    <property type="component" value="Unassembled WGS sequence"/>
</dbReference>
<evidence type="ECO:0000259" key="10">
    <source>
        <dbReference type="Pfam" id="PF02602"/>
    </source>
</evidence>
<dbReference type="UniPathway" id="UPA00251">
    <property type="reaction ID" value="UER00320"/>
</dbReference>
<dbReference type="eggNOG" id="COG1587">
    <property type="taxonomic scope" value="Bacteria"/>
</dbReference>
<dbReference type="GO" id="GO:0006782">
    <property type="term" value="P:protoporphyrinogen IX biosynthetic process"/>
    <property type="evidence" value="ECO:0007669"/>
    <property type="project" value="UniProtKB-UniRule"/>
</dbReference>
<comment type="function">
    <text evidence="6 9">Catalyzes cyclization of the linear tetrapyrrole, hydroxymethylbilane, to the macrocyclic uroporphyrinogen III.</text>
</comment>
<name>R2SZB4_9ENTE</name>
<dbReference type="EC" id="4.2.1.75" evidence="3 9"/>
<dbReference type="EMBL" id="ASVY01000002">
    <property type="protein sequence ID" value="EOT61323.1"/>
    <property type="molecule type" value="Genomic_DNA"/>
</dbReference>
<feature type="domain" description="Tetrapyrrole biosynthesis uroporphyrinogen III synthase" evidence="10">
    <location>
        <begin position="20"/>
        <end position="220"/>
    </location>
</feature>
<dbReference type="RefSeq" id="WP_010762780.1">
    <property type="nucleotide sequence ID" value="NZ_KB946316.1"/>
</dbReference>
<evidence type="ECO:0000256" key="5">
    <source>
        <dbReference type="ARBA" id="ARBA00023244"/>
    </source>
</evidence>
<comment type="similarity">
    <text evidence="2 9">Belongs to the uroporphyrinogen-III synthase family.</text>
</comment>
<reference evidence="12 14" key="2">
    <citation type="submission" date="2013-03" db="EMBL/GenBank/DDBJ databases">
        <title>The Genome Sequence of Enterococcus haemoperoxidus BAA-382 (PacBio/Illumina hybrid assembly).</title>
        <authorList>
            <consortium name="The Broad Institute Genomics Platform"/>
            <consortium name="The Broad Institute Genome Sequencing Center for Infectious Disease"/>
            <person name="Earl A."/>
            <person name="Russ C."/>
            <person name="Gilmore M."/>
            <person name="Surin D."/>
            <person name="Walker B."/>
            <person name="Young S."/>
            <person name="Zeng Q."/>
            <person name="Gargeya S."/>
            <person name="Fitzgerald M."/>
            <person name="Haas B."/>
            <person name="Abouelleil A."/>
            <person name="Allen A.W."/>
            <person name="Alvarado L."/>
            <person name="Arachchi H.M."/>
            <person name="Berlin A.M."/>
            <person name="Chapman S.B."/>
            <person name="Gainer-Dewar J."/>
            <person name="Goldberg J."/>
            <person name="Griggs A."/>
            <person name="Gujja S."/>
            <person name="Hansen M."/>
            <person name="Howarth C."/>
            <person name="Imamovic A."/>
            <person name="Ireland A."/>
            <person name="Larimer J."/>
            <person name="McCowan C."/>
            <person name="Murphy C."/>
            <person name="Pearson M."/>
            <person name="Poon T.W."/>
            <person name="Priest M."/>
            <person name="Roberts A."/>
            <person name="Saif S."/>
            <person name="Shea T."/>
            <person name="Sisk P."/>
            <person name="Sykes S."/>
            <person name="Wortman J."/>
            <person name="Nusbaum C."/>
            <person name="Birren B."/>
        </authorList>
    </citation>
    <scope>NUCLEOTIDE SEQUENCE [LARGE SCALE GENOMIC DNA]</scope>
    <source>
        <strain evidence="12 14">ATCC BAA-382</strain>
    </source>
</reference>
<evidence type="ECO:0000313" key="13">
    <source>
        <dbReference type="Proteomes" id="UP000013858"/>
    </source>
</evidence>
<dbReference type="InterPro" id="IPR003754">
    <property type="entry name" value="4pyrrol_synth_uPrphyn_synth"/>
</dbReference>
<evidence type="ECO:0000256" key="6">
    <source>
        <dbReference type="ARBA" id="ARBA00037589"/>
    </source>
</evidence>
<protein>
    <recommendedName>
        <fullName evidence="7 9">Uroporphyrinogen-III synthase</fullName>
        <ecNumber evidence="3 9">4.2.1.75</ecNumber>
    </recommendedName>
</protein>
<keyword evidence="4 9" id="KW-0456">Lyase</keyword>
<comment type="catalytic activity">
    <reaction evidence="8 9">
        <text>hydroxymethylbilane = uroporphyrinogen III + H2O</text>
        <dbReference type="Rhea" id="RHEA:18965"/>
        <dbReference type="ChEBI" id="CHEBI:15377"/>
        <dbReference type="ChEBI" id="CHEBI:57308"/>
        <dbReference type="ChEBI" id="CHEBI:57845"/>
        <dbReference type="EC" id="4.2.1.75"/>
    </reaction>
</comment>
<dbReference type="AlphaFoldDB" id="R2SZB4"/>
<dbReference type="GO" id="GO:0006780">
    <property type="term" value="P:uroporphyrinogen III biosynthetic process"/>
    <property type="evidence" value="ECO:0007669"/>
    <property type="project" value="UniProtKB-UniRule"/>
</dbReference>
<dbReference type="STRING" id="155618.RV06_GL002848"/>
<gene>
    <name evidence="12" type="ORF">I583_00301</name>
    <name evidence="11" type="ORF">UAW_02617</name>
</gene>
<evidence type="ECO:0000256" key="9">
    <source>
        <dbReference type="RuleBase" id="RU366031"/>
    </source>
</evidence>
<dbReference type="EMBL" id="AJAR01000025">
    <property type="protein sequence ID" value="EOH93369.1"/>
    <property type="molecule type" value="Genomic_DNA"/>
</dbReference>
<dbReference type="Gene3D" id="3.40.50.10090">
    <property type="match status" value="2"/>
</dbReference>
<evidence type="ECO:0000313" key="14">
    <source>
        <dbReference type="Proteomes" id="UP000014197"/>
    </source>
</evidence>
<evidence type="ECO:0000313" key="11">
    <source>
        <dbReference type="EMBL" id="EOH93369.1"/>
    </source>
</evidence>
<comment type="pathway">
    <text evidence="1 9">Porphyrin-containing compound metabolism; protoporphyrin-IX biosynthesis; coproporphyrinogen-III from 5-aminolevulinate: step 3/4.</text>
</comment>
<dbReference type="InterPro" id="IPR039793">
    <property type="entry name" value="UROS/Hem4"/>
</dbReference>
<organism evidence="11 13">
    <name type="scientific">Enterococcus haemoperoxidus ATCC BAA-382</name>
    <dbReference type="NCBI Taxonomy" id="1158608"/>
    <lineage>
        <taxon>Bacteria</taxon>
        <taxon>Bacillati</taxon>
        <taxon>Bacillota</taxon>
        <taxon>Bacilli</taxon>
        <taxon>Lactobacillales</taxon>
        <taxon>Enterococcaceae</taxon>
        <taxon>Enterococcus</taxon>
    </lineage>
</organism>
<dbReference type="OrthoDB" id="2181978at2"/>
<proteinExistence type="inferred from homology"/>
<dbReference type="PATRIC" id="fig|1158608.3.peg.2556"/>
<dbReference type="InterPro" id="IPR036108">
    <property type="entry name" value="4pyrrol_syn_uPrphyn_synt_sf"/>
</dbReference>
<dbReference type="CDD" id="cd06578">
    <property type="entry name" value="HemD"/>
    <property type="match status" value="1"/>
</dbReference>
<keyword evidence="14" id="KW-1185">Reference proteome</keyword>
<dbReference type="Proteomes" id="UP000013858">
    <property type="component" value="Unassembled WGS sequence"/>
</dbReference>
<comment type="caution">
    <text evidence="11">The sequence shown here is derived from an EMBL/GenBank/DDBJ whole genome shotgun (WGS) entry which is preliminary data.</text>
</comment>
<evidence type="ECO:0000256" key="3">
    <source>
        <dbReference type="ARBA" id="ARBA00013109"/>
    </source>
</evidence>
<dbReference type="Pfam" id="PF02602">
    <property type="entry name" value="HEM4"/>
    <property type="match status" value="1"/>
</dbReference>
<evidence type="ECO:0000256" key="8">
    <source>
        <dbReference type="ARBA" id="ARBA00048617"/>
    </source>
</evidence>
<sequence length="226" mass="25991">MKKILLTRLPEDNCEDCLYFQKRGFETVEIPLLTLKKRAVEHSFESLVKQSEWVFLTSQHAAAFFFQQLRKKEFETKKFAVIGEKTAQILLTNNVVVTFQAPYPTKKHLFEAFAACYLEPTTILYPKSNLADNAGEAGLVAEGHQLFSPILYDNYFPKKNQQLLKEALLTQKITAVYLASPSLWHRFLAVYRKTDLKEMPKLYCLGQTTRQAIIKDGFTATLRNEA</sequence>
<evidence type="ECO:0000256" key="1">
    <source>
        <dbReference type="ARBA" id="ARBA00004772"/>
    </source>
</evidence>
<dbReference type="PANTHER" id="PTHR38042:SF1">
    <property type="entry name" value="UROPORPHYRINOGEN-III SYNTHASE, CHLOROPLASTIC"/>
    <property type="match status" value="1"/>
</dbReference>
<evidence type="ECO:0000256" key="7">
    <source>
        <dbReference type="ARBA" id="ARBA00040167"/>
    </source>
</evidence>
<evidence type="ECO:0000256" key="2">
    <source>
        <dbReference type="ARBA" id="ARBA00008133"/>
    </source>
</evidence>
<accession>R2SZB4</accession>
<dbReference type="PANTHER" id="PTHR38042">
    <property type="entry name" value="UROPORPHYRINOGEN-III SYNTHASE, CHLOROPLASTIC"/>
    <property type="match status" value="1"/>
</dbReference>